<evidence type="ECO:0000313" key="2">
    <source>
        <dbReference type="Proteomes" id="UP000677244"/>
    </source>
</evidence>
<reference evidence="1 2" key="1">
    <citation type="submission" date="2021-03" db="EMBL/GenBank/DDBJ databases">
        <title>Assistant Professor.</title>
        <authorList>
            <person name="Huq M.A."/>
        </authorList>
    </citation>
    <scope>NUCLEOTIDE SEQUENCE [LARGE SCALE GENOMIC DNA]</scope>
    <source>
        <strain evidence="1 2">MAH-29</strain>
    </source>
</reference>
<comment type="caution">
    <text evidence="1">The sequence shown here is derived from an EMBL/GenBank/DDBJ whole genome shotgun (WGS) entry which is preliminary data.</text>
</comment>
<evidence type="ECO:0000313" key="1">
    <source>
        <dbReference type="EMBL" id="MBO9203112.1"/>
    </source>
</evidence>
<accession>A0ABS3Z020</accession>
<proteinExistence type="predicted"/>
<keyword evidence="2" id="KW-1185">Reference proteome</keyword>
<name>A0ABS3Z020_9BACT</name>
<evidence type="ECO:0008006" key="3">
    <source>
        <dbReference type="Google" id="ProtNLM"/>
    </source>
</evidence>
<organism evidence="1 2">
    <name type="scientific">Niastella soli</name>
    <dbReference type="NCBI Taxonomy" id="2821487"/>
    <lineage>
        <taxon>Bacteria</taxon>
        <taxon>Pseudomonadati</taxon>
        <taxon>Bacteroidota</taxon>
        <taxon>Chitinophagia</taxon>
        <taxon>Chitinophagales</taxon>
        <taxon>Chitinophagaceae</taxon>
        <taxon>Niastella</taxon>
    </lineage>
</organism>
<dbReference type="RefSeq" id="WP_209141165.1">
    <property type="nucleotide sequence ID" value="NZ_JAGHKO010000005.1"/>
</dbReference>
<dbReference type="Proteomes" id="UP000677244">
    <property type="component" value="Unassembled WGS sequence"/>
</dbReference>
<dbReference type="EMBL" id="JAGHKO010000005">
    <property type="protein sequence ID" value="MBO9203112.1"/>
    <property type="molecule type" value="Genomic_DNA"/>
</dbReference>
<gene>
    <name evidence="1" type="ORF">J7I42_22670</name>
</gene>
<sequence>MKLSQEALKAINNPVTRRRLMDVLGCTEFTISRYIQKNSDNLTKAAAMVVIREVTGLSDDEMLFANNNVLVK</sequence>
<protein>
    <recommendedName>
        <fullName evidence="3">HTH cro/C1-type domain-containing protein</fullName>
    </recommendedName>
</protein>